<evidence type="ECO:0000256" key="1">
    <source>
        <dbReference type="ARBA" id="ARBA00007125"/>
    </source>
</evidence>
<dbReference type="InterPro" id="IPR003695">
    <property type="entry name" value="Ppx_GppA_N"/>
</dbReference>
<dbReference type="Gene3D" id="3.30.420.150">
    <property type="entry name" value="Exopolyphosphatase. Domain 2"/>
    <property type="match status" value="1"/>
</dbReference>
<organism evidence="3 4">
    <name type="scientific">Peptoniphilus duerdenii ATCC BAA-1640</name>
    <dbReference type="NCBI Taxonomy" id="862517"/>
    <lineage>
        <taxon>Bacteria</taxon>
        <taxon>Bacillati</taxon>
        <taxon>Bacillota</taxon>
        <taxon>Tissierellia</taxon>
        <taxon>Tissierellales</taxon>
        <taxon>Peptoniphilaceae</taxon>
        <taxon>Peptoniphilus</taxon>
    </lineage>
</organism>
<proteinExistence type="inferred from homology"/>
<dbReference type="CDD" id="cd24052">
    <property type="entry name" value="ASKHA_NBD_HpPPX-GppA-like"/>
    <property type="match status" value="1"/>
</dbReference>
<accession>E0NKG2</accession>
<dbReference type="HOGENOM" id="CLU_025908_1_0_9"/>
<dbReference type="Pfam" id="PF02541">
    <property type="entry name" value="Ppx-GppA"/>
    <property type="match status" value="1"/>
</dbReference>
<evidence type="ECO:0000313" key="4">
    <source>
        <dbReference type="Proteomes" id="UP000003280"/>
    </source>
</evidence>
<dbReference type="InterPro" id="IPR043129">
    <property type="entry name" value="ATPase_NBD"/>
</dbReference>
<dbReference type="SUPFAM" id="SSF53067">
    <property type="entry name" value="Actin-like ATPase domain"/>
    <property type="match status" value="2"/>
</dbReference>
<dbReference type="GO" id="GO:0006357">
    <property type="term" value="P:regulation of transcription by RNA polymerase II"/>
    <property type="evidence" value="ECO:0007669"/>
    <property type="project" value="TreeGrafter"/>
</dbReference>
<dbReference type="eggNOG" id="COG0248">
    <property type="taxonomic scope" value="Bacteria"/>
</dbReference>
<gene>
    <name evidence="3" type="ORF">HMPREF9225_0651</name>
</gene>
<comment type="similarity">
    <text evidence="1">Belongs to the GppA/Ppx family.</text>
</comment>
<reference evidence="3 4" key="1">
    <citation type="submission" date="2010-07" db="EMBL/GenBank/DDBJ databases">
        <authorList>
            <person name="Muzny D."/>
            <person name="Qin X."/>
            <person name="Deng J."/>
            <person name="Jiang H."/>
            <person name="Liu Y."/>
            <person name="Qu J."/>
            <person name="Song X.-Z."/>
            <person name="Zhang L."/>
            <person name="Thornton R."/>
            <person name="Coyle M."/>
            <person name="Francisco L."/>
            <person name="Jackson L."/>
            <person name="Javaid M."/>
            <person name="Korchina V."/>
            <person name="Kovar C."/>
            <person name="Mata R."/>
            <person name="Mathew T."/>
            <person name="Ngo R."/>
            <person name="Nguyen L."/>
            <person name="Nguyen N."/>
            <person name="Okwuonu G."/>
            <person name="Ongeri F."/>
            <person name="Pham C."/>
            <person name="Simmons D."/>
            <person name="Wilczek-Boney K."/>
            <person name="Hale W."/>
            <person name="Jakkamsetti A."/>
            <person name="Pham P."/>
            <person name="Ruth R."/>
            <person name="San Lucas F."/>
            <person name="Warren J."/>
            <person name="Zhang J."/>
            <person name="Zhao Z."/>
            <person name="Zhou C."/>
            <person name="Zhu D."/>
            <person name="Lee S."/>
            <person name="Bess C."/>
            <person name="Blankenburg K."/>
            <person name="Forbes L."/>
            <person name="Fu Q."/>
            <person name="Gubbala S."/>
            <person name="Hirani K."/>
            <person name="Jayaseelan J.C."/>
            <person name="Lara F."/>
            <person name="Munidasa M."/>
            <person name="Palculict T."/>
            <person name="Patil S."/>
            <person name="Pu L.-L."/>
            <person name="Saada N."/>
            <person name="Tang L."/>
            <person name="Weissenberger G."/>
            <person name="Zhu Y."/>
            <person name="Hemphill L."/>
            <person name="Shang Y."/>
            <person name="Youmans B."/>
            <person name="Ayvaz T."/>
            <person name="Ross M."/>
            <person name="Santibanez J."/>
            <person name="Aqrawi P."/>
            <person name="Gross S."/>
            <person name="Joshi V."/>
            <person name="Fowler G."/>
            <person name="Nazareth L."/>
            <person name="Reid J."/>
            <person name="Worley K."/>
            <person name="Petrosino J."/>
            <person name="Highlander S."/>
            <person name="Gibbs R."/>
        </authorList>
    </citation>
    <scope>NUCLEOTIDE SEQUENCE [LARGE SCALE GENOMIC DNA]</scope>
    <source>
        <strain evidence="3 4">ATCC BAA-1640</strain>
    </source>
</reference>
<dbReference type="STRING" id="862517.HMPREF9225_0651"/>
<dbReference type="OrthoDB" id="9807195at2"/>
<evidence type="ECO:0000259" key="2">
    <source>
        <dbReference type="Pfam" id="PF02541"/>
    </source>
</evidence>
<dbReference type="PANTHER" id="PTHR30005">
    <property type="entry name" value="EXOPOLYPHOSPHATASE"/>
    <property type="match status" value="1"/>
</dbReference>
<dbReference type="PANTHER" id="PTHR30005:SF0">
    <property type="entry name" value="RETROGRADE REGULATION PROTEIN 2"/>
    <property type="match status" value="1"/>
</dbReference>
<evidence type="ECO:0000313" key="3">
    <source>
        <dbReference type="EMBL" id="EFM25769.1"/>
    </source>
</evidence>
<dbReference type="InterPro" id="IPR050273">
    <property type="entry name" value="GppA/Ppx_hydrolase"/>
</dbReference>
<protein>
    <submittedName>
        <fullName evidence="3">Ppx/GppA phosphatase family protein</fullName>
    </submittedName>
</protein>
<dbReference type="Gene3D" id="3.30.420.40">
    <property type="match status" value="1"/>
</dbReference>
<dbReference type="Proteomes" id="UP000003280">
    <property type="component" value="Unassembled WGS sequence"/>
</dbReference>
<dbReference type="EMBL" id="AEEH01000025">
    <property type="protein sequence ID" value="EFM25769.1"/>
    <property type="molecule type" value="Genomic_DNA"/>
</dbReference>
<dbReference type="RefSeq" id="WP_008901466.1">
    <property type="nucleotide sequence ID" value="NZ_GL397071.1"/>
</dbReference>
<feature type="domain" description="Ppx/GppA phosphatase N-terminal" evidence="2">
    <location>
        <begin position="18"/>
        <end position="297"/>
    </location>
</feature>
<keyword evidence="4" id="KW-1185">Reference proteome</keyword>
<sequence length="301" mass="33937">MIYSVIDIGSNTIRMSVFKVVGKEAISLFSEKEQASLRNYFSNGKLSKKGIKRLISVLEKFKYIVDNFDDIDAVFPFATATIRDSSNRDEILKKVKKEVGFDIEILSEDDESRLTFVGASKSIDVSSGILTDIGGGSSEIVVFKDKEIIESTSLKIGSLSAFEDFVGDLIVKDSERKAIDKDVKDKLEDSKIKKKDYDTLCADGGSARATLDLYNEFYNFNSSNAFMKRDKLKDMLDDILEMNSRNTLDLIISVKADRIHTLLPGMIILNRIASYFSVDRINVSRTGVREGYVYERIIREE</sequence>
<dbReference type="AlphaFoldDB" id="E0NKG2"/>
<comment type="caution">
    <text evidence="3">The sequence shown here is derived from an EMBL/GenBank/DDBJ whole genome shotgun (WGS) entry which is preliminary data.</text>
</comment>
<name>E0NKG2_9FIRM</name>